<dbReference type="GO" id="GO:0033108">
    <property type="term" value="P:mitochondrial respiratory chain complex assembly"/>
    <property type="evidence" value="ECO:0007669"/>
    <property type="project" value="TreeGrafter"/>
</dbReference>
<dbReference type="PANTHER" id="PTHR46811:SF1">
    <property type="entry name" value="COILED-COIL-HELIX-COILED-COIL-HELIX DOMAIN-CONTAINING PROTEIN 7"/>
    <property type="match status" value="1"/>
</dbReference>
<dbReference type="GO" id="GO:0005758">
    <property type="term" value="C:mitochondrial intermembrane space"/>
    <property type="evidence" value="ECO:0007669"/>
    <property type="project" value="UniProtKB-SubCell"/>
</dbReference>
<evidence type="ECO:0000256" key="1">
    <source>
        <dbReference type="ARBA" id="ARBA00004569"/>
    </source>
</evidence>
<keyword evidence="2" id="KW-0496">Mitochondrion</keyword>
<comment type="similarity">
    <text evidence="4">Belongs to the CHCHD7 family.</text>
</comment>
<dbReference type="Proteomes" id="UP000321570">
    <property type="component" value="Unassembled WGS sequence"/>
</dbReference>
<dbReference type="EMBL" id="CABIJS010000233">
    <property type="protein sequence ID" value="VUZ47388.1"/>
    <property type="molecule type" value="Genomic_DNA"/>
</dbReference>
<name>A0A564YKZ3_HYMDI</name>
<keyword evidence="3" id="KW-1015">Disulfide bond</keyword>
<evidence type="ECO:0000256" key="2">
    <source>
        <dbReference type="ARBA" id="ARBA00023128"/>
    </source>
</evidence>
<dbReference type="PANTHER" id="PTHR46811">
    <property type="entry name" value="COILED-COIL-HELIX-COILED-COIL-HELIX DOMAIN-CONTAINING PROTEIN 7"/>
    <property type="match status" value="1"/>
</dbReference>
<evidence type="ECO:0000256" key="5">
    <source>
        <dbReference type="ARBA" id="ARBA00039509"/>
    </source>
</evidence>
<dbReference type="InterPro" id="IPR051040">
    <property type="entry name" value="COX23"/>
</dbReference>
<dbReference type="AlphaFoldDB" id="A0A564YKZ3"/>
<evidence type="ECO:0000256" key="4">
    <source>
        <dbReference type="ARBA" id="ARBA00038205"/>
    </source>
</evidence>
<organism evidence="6 7">
    <name type="scientific">Hymenolepis diminuta</name>
    <name type="common">Rat tapeworm</name>
    <dbReference type="NCBI Taxonomy" id="6216"/>
    <lineage>
        <taxon>Eukaryota</taxon>
        <taxon>Metazoa</taxon>
        <taxon>Spiralia</taxon>
        <taxon>Lophotrochozoa</taxon>
        <taxon>Platyhelminthes</taxon>
        <taxon>Cestoda</taxon>
        <taxon>Eucestoda</taxon>
        <taxon>Cyclophyllidea</taxon>
        <taxon>Hymenolepididae</taxon>
        <taxon>Hymenolepis</taxon>
    </lineage>
</organism>
<dbReference type="SUPFAM" id="SSF47072">
    <property type="entry name" value="Cysteine alpha-hairpin motif"/>
    <property type="match status" value="1"/>
</dbReference>
<protein>
    <recommendedName>
        <fullName evidence="5">Coiled-coil-helix-coiled-coil-helix domain-containing protein 7</fullName>
    </recommendedName>
</protein>
<gene>
    <name evidence="6" type="ORF">WMSIL1_LOCUS6966</name>
</gene>
<evidence type="ECO:0000313" key="7">
    <source>
        <dbReference type="Proteomes" id="UP000321570"/>
    </source>
</evidence>
<evidence type="ECO:0000313" key="6">
    <source>
        <dbReference type="EMBL" id="VUZ47388.1"/>
    </source>
</evidence>
<proteinExistence type="inferred from homology"/>
<evidence type="ECO:0000256" key="3">
    <source>
        <dbReference type="ARBA" id="ARBA00023157"/>
    </source>
</evidence>
<keyword evidence="7" id="KW-1185">Reference proteome</keyword>
<reference evidence="6 7" key="1">
    <citation type="submission" date="2019-07" db="EMBL/GenBank/DDBJ databases">
        <authorList>
            <person name="Jastrzebski P J."/>
            <person name="Paukszto L."/>
            <person name="Jastrzebski P J."/>
        </authorList>
    </citation>
    <scope>NUCLEOTIDE SEQUENCE [LARGE SCALE GENOMIC DNA]</scope>
    <source>
        <strain evidence="6 7">WMS-il1</strain>
    </source>
</reference>
<comment type="subcellular location">
    <subcellularLocation>
        <location evidence="1">Mitochondrion intermembrane space</location>
    </subcellularLocation>
</comment>
<accession>A0A564YKZ3</accession>
<dbReference type="InterPro" id="IPR009069">
    <property type="entry name" value="Cys_alpha_HP_mot_SF"/>
</dbReference>
<sequence length="76" mass="8933">MSAAKKDDPCVEPKELAENCLNQYSFFKNCRKYIVNLQLCREFWARVKNERREQGIQPILPAPEEREKILDEAFGS</sequence>